<feature type="transmembrane region" description="Helical" evidence="5">
    <location>
        <begin position="188"/>
        <end position="207"/>
    </location>
</feature>
<gene>
    <name evidence="6" type="ORF">A0131_03225</name>
</gene>
<evidence type="ECO:0000313" key="6">
    <source>
        <dbReference type="EMBL" id="KYH13818.1"/>
    </source>
</evidence>
<dbReference type="Gene3D" id="1.50.10.150">
    <property type="entry name" value="Voltage-dependent anion channel"/>
    <property type="match status" value="1"/>
</dbReference>
<feature type="transmembrane region" description="Helical" evidence="5">
    <location>
        <begin position="213"/>
        <end position="235"/>
    </location>
</feature>
<comment type="subcellular location">
    <subcellularLocation>
        <location evidence="1">Membrane</location>
        <topology evidence="1">Multi-pass membrane protein</topology>
    </subcellularLocation>
</comment>
<keyword evidence="2 5" id="KW-0812">Transmembrane</keyword>
<dbReference type="RefSeq" id="WP_061854048.1">
    <property type="nucleotide sequence ID" value="NZ_LUGM01000002.1"/>
</dbReference>
<accession>A0A151A321</accession>
<evidence type="ECO:0000256" key="5">
    <source>
        <dbReference type="SAM" id="Phobius"/>
    </source>
</evidence>
<protein>
    <recommendedName>
        <fullName evidence="8">C4-dicarboxylate ABC transporter</fullName>
    </recommendedName>
</protein>
<dbReference type="PANTHER" id="PTHR37955">
    <property type="entry name" value="TELLURITE RESISTANCE PROTEIN TEHA"/>
    <property type="match status" value="1"/>
</dbReference>
<keyword evidence="3 5" id="KW-1133">Transmembrane helix</keyword>
<feature type="transmembrane region" description="Helical" evidence="5">
    <location>
        <begin position="68"/>
        <end position="89"/>
    </location>
</feature>
<feature type="transmembrane region" description="Helical" evidence="5">
    <location>
        <begin position="101"/>
        <end position="122"/>
    </location>
</feature>
<dbReference type="CDD" id="cd09325">
    <property type="entry name" value="TDT_C4-dicarb_trans"/>
    <property type="match status" value="1"/>
</dbReference>
<evidence type="ECO:0000256" key="3">
    <source>
        <dbReference type="ARBA" id="ARBA00022989"/>
    </source>
</evidence>
<organism evidence="6 7">
    <name type="scientific">Staphylococcus kloosii</name>
    <dbReference type="NCBI Taxonomy" id="29384"/>
    <lineage>
        <taxon>Bacteria</taxon>
        <taxon>Bacillati</taxon>
        <taxon>Bacillota</taxon>
        <taxon>Bacilli</taxon>
        <taxon>Bacillales</taxon>
        <taxon>Staphylococcaceae</taxon>
        <taxon>Staphylococcus</taxon>
    </lineage>
</organism>
<feature type="transmembrane region" description="Helical" evidence="5">
    <location>
        <begin position="247"/>
        <end position="264"/>
    </location>
</feature>
<evidence type="ECO:0000313" key="7">
    <source>
        <dbReference type="Proteomes" id="UP000075418"/>
    </source>
</evidence>
<dbReference type="EMBL" id="LUGM01000002">
    <property type="protein sequence ID" value="KYH13818.1"/>
    <property type="molecule type" value="Genomic_DNA"/>
</dbReference>
<name>A0A151A321_9STAP</name>
<feature type="transmembrane region" description="Helical" evidence="5">
    <location>
        <begin position="276"/>
        <end position="298"/>
    </location>
</feature>
<reference evidence="6 7" key="1">
    <citation type="submission" date="2016-02" db="EMBL/GenBank/DDBJ databases">
        <title>Draft genome sequence of hydrocarbon degrading Staphylococcus saprophyticus Strain CNV2, isolated from crude-oil contaminated soil from Noonmati Oil Refinery, Guwahati, Assam, India.</title>
        <authorList>
            <person name="Mukherjee A."/>
            <person name="Chettri B."/>
            <person name="Langpoklakpam J."/>
            <person name="Singh A.K."/>
            <person name="Chattopadhyay D.J."/>
        </authorList>
    </citation>
    <scope>NUCLEOTIDE SEQUENCE [LARGE SCALE GENOMIC DNA]</scope>
    <source>
        <strain evidence="6 7">CNV2</strain>
    </source>
</reference>
<dbReference type="Proteomes" id="UP000075418">
    <property type="component" value="Unassembled WGS sequence"/>
</dbReference>
<dbReference type="GO" id="GO:0005886">
    <property type="term" value="C:plasma membrane"/>
    <property type="evidence" value="ECO:0007669"/>
    <property type="project" value="TreeGrafter"/>
</dbReference>
<evidence type="ECO:0000256" key="1">
    <source>
        <dbReference type="ARBA" id="ARBA00004141"/>
    </source>
</evidence>
<feature type="transmembrane region" description="Helical" evidence="5">
    <location>
        <begin position="157"/>
        <end position="176"/>
    </location>
</feature>
<evidence type="ECO:0008006" key="8">
    <source>
        <dbReference type="Google" id="ProtNLM"/>
    </source>
</evidence>
<feature type="transmembrane region" description="Helical" evidence="5">
    <location>
        <begin position="34"/>
        <end position="56"/>
    </location>
</feature>
<proteinExistence type="predicted"/>
<dbReference type="GO" id="GO:0046583">
    <property type="term" value="F:monoatomic cation efflux transmembrane transporter activity"/>
    <property type="evidence" value="ECO:0007669"/>
    <property type="project" value="TreeGrafter"/>
</dbReference>
<dbReference type="InterPro" id="IPR004695">
    <property type="entry name" value="SLAC1/Mae1/Ssu1/TehA"/>
</dbReference>
<comment type="caution">
    <text evidence="6">The sequence shown here is derived from an EMBL/GenBank/DDBJ whole genome shotgun (WGS) entry which is preliminary data.</text>
</comment>
<sequence length="311" mass="35408">MFKKALARLPIAISGLALGNMALSNLFYHLNLSLCGLICFIISWVILILVFIKWIVMPQMFITELKNVNTFAILPTIPMTIMLLLFIVKTDFSVETGLLDIIWYAAIMLHTCMIIMFLSFYAFRNYKSRPNTSWFVMFVGIGVIGETSPAFNSSVGLIATMLGSLFLIAILIYVLISKTWQTYNQEQYPMVIIVSAPAALCLNGYILNHSTYSTTYVVSFIILSQLLFVFSLLFFPTIFKRGFKVSFSALTFPWVTTAASLYNISQKINFNVTLELLFDILSYVEIIWATIIVIYVTYKYLVFLTAKHESR</sequence>
<feature type="transmembrane region" description="Helical" evidence="5">
    <location>
        <begin position="134"/>
        <end position="151"/>
    </location>
</feature>
<evidence type="ECO:0000256" key="2">
    <source>
        <dbReference type="ARBA" id="ARBA00022692"/>
    </source>
</evidence>
<dbReference type="InterPro" id="IPR038665">
    <property type="entry name" value="Voltage-dep_anion_channel_sf"/>
</dbReference>
<evidence type="ECO:0000256" key="4">
    <source>
        <dbReference type="ARBA" id="ARBA00023136"/>
    </source>
</evidence>
<dbReference type="InterPro" id="IPR052951">
    <property type="entry name" value="Tellurite_res_ion_channel"/>
</dbReference>
<keyword evidence="4 5" id="KW-0472">Membrane</keyword>
<dbReference type="PANTHER" id="PTHR37955:SF1">
    <property type="entry name" value="DEP DOMAIN-CONTAINING PROTEIN"/>
    <property type="match status" value="1"/>
</dbReference>
<dbReference type="AlphaFoldDB" id="A0A151A321"/>
<dbReference type="Pfam" id="PF03595">
    <property type="entry name" value="SLAC1"/>
    <property type="match status" value="1"/>
</dbReference>